<protein>
    <submittedName>
        <fullName evidence="2">Uncharacterized protein</fullName>
    </submittedName>
</protein>
<dbReference type="EMBL" id="LRPO01000039">
    <property type="protein sequence ID" value="KWZ80860.1"/>
    <property type="molecule type" value="Genomic_DNA"/>
</dbReference>
<evidence type="ECO:0000313" key="3">
    <source>
        <dbReference type="Proteomes" id="UP000070092"/>
    </source>
</evidence>
<feature type="transmembrane region" description="Helical" evidence="1">
    <location>
        <begin position="34"/>
        <end position="55"/>
    </location>
</feature>
<evidence type="ECO:0000313" key="2">
    <source>
        <dbReference type="EMBL" id="KWZ80860.1"/>
    </source>
</evidence>
<keyword evidence="1" id="KW-0812">Transmembrane</keyword>
<accession>A0A133KN60</accession>
<dbReference type="AlphaFoldDB" id="A0A133KN60"/>
<dbReference type="Proteomes" id="UP000070092">
    <property type="component" value="Unassembled WGS sequence"/>
</dbReference>
<keyword evidence="1" id="KW-1133">Transmembrane helix</keyword>
<name>A0A133KN60_BIFBI</name>
<reference evidence="2 3" key="1">
    <citation type="submission" date="2016-01" db="EMBL/GenBank/DDBJ databases">
        <authorList>
            <person name="Oliw E.H."/>
        </authorList>
    </citation>
    <scope>NUCLEOTIDE SEQUENCE [LARGE SCALE GENOMIC DNA]</scope>
    <source>
        <strain evidence="2 3">MJR8628B</strain>
    </source>
</reference>
<sequence>MAATLVMELVAGCGRCSGPGAGSSLTGVVSGLDAGMASITADGCLFMGLAVFGMTAGGRHMLAMRVGAHLMDGNTLTAAHAVRAGGRRMRAQVTRPR</sequence>
<evidence type="ECO:0000256" key="1">
    <source>
        <dbReference type="SAM" id="Phobius"/>
    </source>
</evidence>
<gene>
    <name evidence="2" type="ORF">HMPREF3196_01434</name>
</gene>
<comment type="caution">
    <text evidence="2">The sequence shown here is derived from an EMBL/GenBank/DDBJ whole genome shotgun (WGS) entry which is preliminary data.</text>
</comment>
<organism evidence="2 3">
    <name type="scientific">Bifidobacterium bifidum</name>
    <dbReference type="NCBI Taxonomy" id="1681"/>
    <lineage>
        <taxon>Bacteria</taxon>
        <taxon>Bacillati</taxon>
        <taxon>Actinomycetota</taxon>
        <taxon>Actinomycetes</taxon>
        <taxon>Bifidobacteriales</taxon>
        <taxon>Bifidobacteriaceae</taxon>
        <taxon>Bifidobacterium</taxon>
    </lineage>
</organism>
<keyword evidence="1" id="KW-0472">Membrane</keyword>
<proteinExistence type="predicted"/>